<dbReference type="SMART" id="SM00980">
    <property type="entry name" value="THAP"/>
    <property type="match status" value="3"/>
</dbReference>
<keyword evidence="1" id="KW-0479">Metal-binding</keyword>
<dbReference type="PROSITE" id="PS50950">
    <property type="entry name" value="ZF_THAP"/>
    <property type="match status" value="3"/>
</dbReference>
<keyword evidence="9" id="KW-1185">Reference proteome</keyword>
<dbReference type="PANTHER" id="PTHR46600:SF11">
    <property type="entry name" value="THAP DOMAIN-CONTAINING PROTEIN 10"/>
    <property type="match status" value="1"/>
</dbReference>
<dbReference type="Proteomes" id="UP000549394">
    <property type="component" value="Unassembled WGS sequence"/>
</dbReference>
<reference evidence="8 9" key="1">
    <citation type="submission" date="2020-08" db="EMBL/GenBank/DDBJ databases">
        <authorList>
            <person name="Hejnol A."/>
        </authorList>
    </citation>
    <scope>NUCLEOTIDE SEQUENCE [LARGE SCALE GENOMIC DNA]</scope>
</reference>
<feature type="domain" description="THAP-type" evidence="7">
    <location>
        <begin position="91"/>
        <end position="169"/>
    </location>
</feature>
<dbReference type="InterPro" id="IPR026516">
    <property type="entry name" value="THAP1/10"/>
</dbReference>
<evidence type="ECO:0000259" key="7">
    <source>
        <dbReference type="PROSITE" id="PS50950"/>
    </source>
</evidence>
<evidence type="ECO:0000313" key="8">
    <source>
        <dbReference type="EMBL" id="CAD5121446.1"/>
    </source>
</evidence>
<evidence type="ECO:0000256" key="2">
    <source>
        <dbReference type="ARBA" id="ARBA00022771"/>
    </source>
</evidence>
<protein>
    <submittedName>
        <fullName evidence="8">DgyrCDS9954</fullName>
    </submittedName>
</protein>
<dbReference type="Gene3D" id="6.20.210.20">
    <property type="entry name" value="THAP domain"/>
    <property type="match status" value="1"/>
</dbReference>
<accession>A0A7I8VYN3</accession>
<dbReference type="InterPro" id="IPR006612">
    <property type="entry name" value="THAP_Znf"/>
</dbReference>
<dbReference type="EMBL" id="CAJFCJ010000014">
    <property type="protein sequence ID" value="CAD5121446.1"/>
    <property type="molecule type" value="Genomic_DNA"/>
</dbReference>
<evidence type="ECO:0000256" key="5">
    <source>
        <dbReference type="PROSITE-ProRule" id="PRU00309"/>
    </source>
</evidence>
<dbReference type="OrthoDB" id="5984406at2759"/>
<feature type="domain" description="THAP-type" evidence="7">
    <location>
        <begin position="1"/>
        <end position="79"/>
    </location>
</feature>
<dbReference type="AlphaFoldDB" id="A0A7I8VYN3"/>
<dbReference type="SMART" id="SM00692">
    <property type="entry name" value="DM3"/>
    <property type="match status" value="3"/>
</dbReference>
<evidence type="ECO:0000313" key="9">
    <source>
        <dbReference type="Proteomes" id="UP000549394"/>
    </source>
</evidence>
<keyword evidence="3" id="KW-0862">Zinc</keyword>
<feature type="compositionally biased region" description="Acidic residues" evidence="6">
    <location>
        <begin position="389"/>
        <end position="406"/>
    </location>
</feature>
<feature type="domain" description="THAP-type" evidence="7">
    <location>
        <begin position="300"/>
        <end position="388"/>
    </location>
</feature>
<organism evidence="8 9">
    <name type="scientific">Dimorphilus gyrociliatus</name>
    <dbReference type="NCBI Taxonomy" id="2664684"/>
    <lineage>
        <taxon>Eukaryota</taxon>
        <taxon>Metazoa</taxon>
        <taxon>Spiralia</taxon>
        <taxon>Lophotrochozoa</taxon>
        <taxon>Annelida</taxon>
        <taxon>Polychaeta</taxon>
        <taxon>Polychaeta incertae sedis</taxon>
        <taxon>Dinophilidae</taxon>
        <taxon>Dimorphilus</taxon>
    </lineage>
</organism>
<proteinExistence type="predicted"/>
<comment type="caution">
    <text evidence="8">The sequence shown here is derived from an EMBL/GenBank/DDBJ whole genome shotgun (WGS) entry which is preliminary data.</text>
</comment>
<feature type="region of interest" description="Disordered" evidence="6">
    <location>
        <begin position="376"/>
        <end position="406"/>
    </location>
</feature>
<dbReference type="GO" id="GO:0043565">
    <property type="term" value="F:sequence-specific DNA binding"/>
    <property type="evidence" value="ECO:0007669"/>
    <property type="project" value="InterPro"/>
</dbReference>
<evidence type="ECO:0000256" key="3">
    <source>
        <dbReference type="ARBA" id="ARBA00022833"/>
    </source>
</evidence>
<sequence>MSAIKKPDVSFFEFPKKEKYPDLHKQWIALSERNNPLDLEVHRLCSKHFNDSDLKVTLDSNNHKRYELIDETKALPSKFPGRDNQKQNEALETISCVICGSTDKRAENFIRFPENSPIKELWTEICFGEEKRINKSSLVVCVEHFCTNSLQFDGNGKYSLKEGSVPIIHSASSTDVKSEPENDITEEEKNTDGENQNSVEPMPSETMIGDETSEEDYGISVRVERNIPSDCAYNLPKVSFKLDKIDEVLRIKPDDTGYFSINIKDLPGSLIGKQTVRKRTGQYETSEVKDLSSQRGRRYLEGICLMKGCSNRVSNAIKTGVRFFPFPKTEIMARKWAECTGRKNMLKVSTDILQRKVICSEHFADEDFRNPRSTFTSQLKKTAIPQEISDTEDREDDDDDDDDSSLWLEDTNDDFLYEWKPRKKRRRFADSIKPLKSTRQTSVLKVKLERITKKYSSAATRKSMETGERTGKIATLSTSTQTPNTIVVNKTTNKGSRPMEAPLGTLQLIDNKALKVRLPEFWKPSRVYATEPVPNINNRKLYIPKLCYDGMKTDVKRIVLSLGKHEDGLGITLPGAWKALDAFVLAPEAKKGKHKLVIPCEVPKRSKMNKNQTSIIIKTSGNFRQSVSSSATANNTPPKPSSTQARDAFIMGNEKVDDSVLKEVSNEYTTSETTDSTDILENVLNSMEGVKNYRFTDNLEPTITCFPLRLFSKSPASPSTEDAFVLTREEKIAFAKLLKKVRSNQVQDEQSTNVVMALTNEQISQVSELLRATHELSDNIAKTPLGFMIDTGMHKLTIVPAESSEQNCDIVEAAMQVADI</sequence>
<feature type="region of interest" description="Disordered" evidence="6">
    <location>
        <begin position="170"/>
        <end position="211"/>
    </location>
</feature>
<dbReference type="SUPFAM" id="SSF57716">
    <property type="entry name" value="Glucocorticoid receptor-like (DNA-binding domain)"/>
    <property type="match status" value="3"/>
</dbReference>
<keyword evidence="4 5" id="KW-0238">DNA-binding</keyword>
<evidence type="ECO:0000256" key="1">
    <source>
        <dbReference type="ARBA" id="ARBA00022723"/>
    </source>
</evidence>
<name>A0A7I8VYN3_9ANNE</name>
<keyword evidence="2 5" id="KW-0863">Zinc-finger</keyword>
<dbReference type="GO" id="GO:0008270">
    <property type="term" value="F:zinc ion binding"/>
    <property type="evidence" value="ECO:0007669"/>
    <property type="project" value="UniProtKB-KW"/>
</dbReference>
<gene>
    <name evidence="8" type="ORF">DGYR_LOCUS9400</name>
</gene>
<evidence type="ECO:0000256" key="6">
    <source>
        <dbReference type="SAM" id="MobiDB-lite"/>
    </source>
</evidence>
<dbReference type="Pfam" id="PF05485">
    <property type="entry name" value="THAP"/>
    <property type="match status" value="3"/>
</dbReference>
<evidence type="ECO:0000256" key="4">
    <source>
        <dbReference type="ARBA" id="ARBA00023125"/>
    </source>
</evidence>
<dbReference type="PANTHER" id="PTHR46600">
    <property type="entry name" value="THAP DOMAIN-CONTAINING"/>
    <property type="match status" value="1"/>
</dbReference>
<dbReference type="InterPro" id="IPR038441">
    <property type="entry name" value="THAP_Znf_sf"/>
</dbReference>